<dbReference type="InterPro" id="IPR018202">
    <property type="entry name" value="Ser_caboxypep_ser_AS"/>
</dbReference>
<keyword evidence="5" id="KW-0472">Membrane</keyword>
<dbReference type="GO" id="GO:0098552">
    <property type="term" value="C:side of membrane"/>
    <property type="evidence" value="ECO:0007669"/>
    <property type="project" value="UniProtKB-KW"/>
</dbReference>
<dbReference type="PANTHER" id="PTHR11802:SF189">
    <property type="entry name" value="CARBOXYPEPTIDASE"/>
    <property type="match status" value="1"/>
</dbReference>
<evidence type="ECO:0000256" key="7">
    <source>
        <dbReference type="ARBA" id="ARBA00022670"/>
    </source>
</evidence>
<dbReference type="GO" id="GO:0000324">
    <property type="term" value="C:fungal-type vacuole"/>
    <property type="evidence" value="ECO:0007669"/>
    <property type="project" value="TreeGrafter"/>
</dbReference>
<dbReference type="Gene3D" id="3.40.50.1820">
    <property type="entry name" value="alpha/beta hydrolase"/>
    <property type="match status" value="1"/>
</dbReference>
<dbReference type="GO" id="GO:0004185">
    <property type="term" value="F:serine-type carboxypeptidase activity"/>
    <property type="evidence" value="ECO:0007669"/>
    <property type="project" value="UniProtKB-UniRule"/>
</dbReference>
<dbReference type="GO" id="GO:0006508">
    <property type="term" value="P:proteolysis"/>
    <property type="evidence" value="ECO:0007669"/>
    <property type="project" value="UniProtKB-KW"/>
</dbReference>
<evidence type="ECO:0000256" key="6">
    <source>
        <dbReference type="ARBA" id="ARBA00022645"/>
    </source>
</evidence>
<evidence type="ECO:0000313" key="15">
    <source>
        <dbReference type="EMBL" id="KAG8629771.1"/>
    </source>
</evidence>
<name>A0A8K0L4L3_9PEZI</name>
<dbReference type="PROSITE" id="PS00131">
    <property type="entry name" value="CARBOXYPEPT_SER_SER"/>
    <property type="match status" value="1"/>
</dbReference>
<keyword evidence="5" id="KW-0336">GPI-anchor</keyword>
<gene>
    <name evidence="15" type="ORF">KVT40_001390</name>
</gene>
<evidence type="ECO:0000256" key="5">
    <source>
        <dbReference type="ARBA" id="ARBA00022622"/>
    </source>
</evidence>
<accession>A0A8K0L4L3</accession>
<comment type="similarity">
    <text evidence="3 14">Belongs to the peptidase S10 family.</text>
</comment>
<keyword evidence="6 14" id="KW-0121">Carboxypeptidase</keyword>
<dbReference type="InterPro" id="IPR033124">
    <property type="entry name" value="Ser_caboxypep_his_AS"/>
</dbReference>
<dbReference type="InterPro" id="IPR029058">
    <property type="entry name" value="AB_hydrolase_fold"/>
</dbReference>
<protein>
    <recommendedName>
        <fullName evidence="14">Carboxypeptidase</fullName>
        <ecNumber evidence="14">3.4.16.-</ecNumber>
    </recommendedName>
</protein>
<evidence type="ECO:0000256" key="8">
    <source>
        <dbReference type="ARBA" id="ARBA00022729"/>
    </source>
</evidence>
<keyword evidence="8 14" id="KW-0732">Signal</keyword>
<feature type="signal peptide" evidence="14">
    <location>
        <begin position="1"/>
        <end position="17"/>
    </location>
</feature>
<keyword evidence="4" id="KW-1003">Cell membrane</keyword>
<dbReference type="EMBL" id="JAESVG020000002">
    <property type="protein sequence ID" value="KAG8629771.1"/>
    <property type="molecule type" value="Genomic_DNA"/>
</dbReference>
<evidence type="ECO:0000313" key="16">
    <source>
        <dbReference type="Proteomes" id="UP000809789"/>
    </source>
</evidence>
<evidence type="ECO:0000256" key="14">
    <source>
        <dbReference type="RuleBase" id="RU361156"/>
    </source>
</evidence>
<comment type="function">
    <text evidence="13">Extracellular serine carboxypeptidase that contributes to pathogenicity.</text>
</comment>
<evidence type="ECO:0000256" key="2">
    <source>
        <dbReference type="ARBA" id="ARBA00004609"/>
    </source>
</evidence>
<dbReference type="SUPFAM" id="SSF53474">
    <property type="entry name" value="alpha/beta-Hydrolases"/>
    <property type="match status" value="1"/>
</dbReference>
<dbReference type="OrthoDB" id="443318at2759"/>
<dbReference type="Pfam" id="PF00450">
    <property type="entry name" value="Peptidase_S10"/>
    <property type="match status" value="1"/>
</dbReference>
<keyword evidence="11" id="KW-0325">Glycoprotein</keyword>
<evidence type="ECO:0000256" key="1">
    <source>
        <dbReference type="ARBA" id="ARBA00001003"/>
    </source>
</evidence>
<evidence type="ECO:0000256" key="13">
    <source>
        <dbReference type="ARBA" id="ARBA00037356"/>
    </source>
</evidence>
<comment type="catalytic activity">
    <reaction evidence="1">
        <text>Preferential release of a C-terminal arginine or lysine residue.</text>
        <dbReference type="EC" id="3.4.16.6"/>
    </reaction>
</comment>
<dbReference type="PROSITE" id="PS00560">
    <property type="entry name" value="CARBOXYPEPT_SER_HIS"/>
    <property type="match status" value="1"/>
</dbReference>
<keyword evidence="7 14" id="KW-0645">Protease</keyword>
<proteinExistence type="inferred from homology"/>
<comment type="subcellular location">
    <subcellularLocation>
        <location evidence="2">Cell membrane</location>
        <topology evidence="2">Lipid-anchor</topology>
        <topology evidence="2">GPI-anchor</topology>
    </subcellularLocation>
</comment>
<evidence type="ECO:0000256" key="11">
    <source>
        <dbReference type="ARBA" id="ARBA00023180"/>
    </source>
</evidence>
<dbReference type="AlphaFoldDB" id="A0A8K0L4L3"/>
<feature type="chain" id="PRO_5035488530" description="Carboxypeptidase" evidence="14">
    <location>
        <begin position="18"/>
        <end position="628"/>
    </location>
</feature>
<sequence length="628" mass="70313">MGAVSLFVSLLPLLASAQFPPPRTGVKEVESKYHAGVKISYKESNVCETTKGVKSYSGYVHLPPHSLNEKHENQSYPINTFFWFFESRKDPANAPLSIWLNGGPGGSSLMGALTENGPCFVGNDSNSTYLNPWSWNNEVNLLFIDQPVQVGYSYDTATNVTKDLADTGPFEEKIILLEDGEPIPEQNNTFLVGTTGSQQSGYTANSTRHASHAFWHFAQTWFQEFPSYKPNDDRISLYTESYGGRYGPVFARTFLEQNEKIAKGELDGFNLHLDTLGIINGCIDELEQTRSYIDFPWNNTYGIKAYTDEQYYRAQYHYYKEGGMVDQLKECQRLDRETSPDDYEGTARVNAICRAASDYVSNMTDNTYSESGKHSRFDITHLYADPFPPPYLNGFLNQAWVQSALGVPVNHSAFSEKVWEAFHSTGDHARGHQLEDMAFVLDHGVKVHLLYGDRDFACNWLGGEASSLKIPWKHQADFQAAGYAPLVVTGAPYTQSHGQTRQFGNFSFTRVYQAGHLVPSYQPEAAWQMFMRGLTNRDIATGKVDTAREKGYATKGPDNAWWMKSDVLPSPEGICYVLAPGGCSEEEKGWIRDGIAVVEDWIVVGREGEGKREEYEGVARGGQHPLSL</sequence>
<keyword evidence="16" id="KW-1185">Reference proteome</keyword>
<keyword evidence="9 14" id="KW-0378">Hydrolase</keyword>
<evidence type="ECO:0000256" key="4">
    <source>
        <dbReference type="ARBA" id="ARBA00022475"/>
    </source>
</evidence>
<dbReference type="GO" id="GO:0005886">
    <property type="term" value="C:plasma membrane"/>
    <property type="evidence" value="ECO:0007669"/>
    <property type="project" value="UniProtKB-SubCell"/>
</dbReference>
<dbReference type="InterPro" id="IPR001563">
    <property type="entry name" value="Peptidase_S10"/>
</dbReference>
<evidence type="ECO:0000256" key="3">
    <source>
        <dbReference type="ARBA" id="ARBA00009431"/>
    </source>
</evidence>
<keyword evidence="10" id="KW-0843">Virulence</keyword>
<comment type="caution">
    <text evidence="15">The sequence shown here is derived from an EMBL/GenBank/DDBJ whole genome shotgun (WGS) entry which is preliminary data.</text>
</comment>
<evidence type="ECO:0000256" key="12">
    <source>
        <dbReference type="ARBA" id="ARBA00023288"/>
    </source>
</evidence>
<evidence type="ECO:0000256" key="10">
    <source>
        <dbReference type="ARBA" id="ARBA00023026"/>
    </source>
</evidence>
<dbReference type="PRINTS" id="PR00724">
    <property type="entry name" value="CRBOXYPTASEC"/>
</dbReference>
<dbReference type="EC" id="3.4.16.-" evidence="14"/>
<organism evidence="15 16">
    <name type="scientific">Elsinoe batatas</name>
    <dbReference type="NCBI Taxonomy" id="2601811"/>
    <lineage>
        <taxon>Eukaryota</taxon>
        <taxon>Fungi</taxon>
        <taxon>Dikarya</taxon>
        <taxon>Ascomycota</taxon>
        <taxon>Pezizomycotina</taxon>
        <taxon>Dothideomycetes</taxon>
        <taxon>Dothideomycetidae</taxon>
        <taxon>Myriangiales</taxon>
        <taxon>Elsinoaceae</taxon>
        <taxon>Elsinoe</taxon>
    </lineage>
</organism>
<dbReference type="PANTHER" id="PTHR11802">
    <property type="entry name" value="SERINE PROTEASE FAMILY S10 SERINE CARBOXYPEPTIDASE"/>
    <property type="match status" value="1"/>
</dbReference>
<dbReference type="Proteomes" id="UP000809789">
    <property type="component" value="Unassembled WGS sequence"/>
</dbReference>
<keyword evidence="12" id="KW-0449">Lipoprotein</keyword>
<reference evidence="15" key="1">
    <citation type="submission" date="2021-07" db="EMBL/GenBank/DDBJ databases">
        <title>Elsinoe batatas strain:CRI-CJ2 Genome sequencing and assembly.</title>
        <authorList>
            <person name="Huang L."/>
        </authorList>
    </citation>
    <scope>NUCLEOTIDE SEQUENCE</scope>
    <source>
        <strain evidence="15">CRI-CJ2</strain>
    </source>
</reference>
<evidence type="ECO:0000256" key="9">
    <source>
        <dbReference type="ARBA" id="ARBA00022801"/>
    </source>
</evidence>